<evidence type="ECO:0000313" key="2">
    <source>
        <dbReference type="Proteomes" id="UP001230649"/>
    </source>
</evidence>
<dbReference type="Proteomes" id="UP001230649">
    <property type="component" value="Unassembled WGS sequence"/>
</dbReference>
<organism evidence="1 2">
    <name type="scientific">Naganishia adeliensis</name>
    <dbReference type="NCBI Taxonomy" id="92952"/>
    <lineage>
        <taxon>Eukaryota</taxon>
        <taxon>Fungi</taxon>
        <taxon>Dikarya</taxon>
        <taxon>Basidiomycota</taxon>
        <taxon>Agaricomycotina</taxon>
        <taxon>Tremellomycetes</taxon>
        <taxon>Filobasidiales</taxon>
        <taxon>Filobasidiaceae</taxon>
        <taxon>Naganishia</taxon>
    </lineage>
</organism>
<gene>
    <name evidence="1" type="ORF">QFC20_004213</name>
</gene>
<proteinExistence type="predicted"/>
<comment type="caution">
    <text evidence="1">The sequence shown here is derived from an EMBL/GenBank/DDBJ whole genome shotgun (WGS) entry which is preliminary data.</text>
</comment>
<sequence length="158" mass="17585">MSTATRLGLNSAAGFSLDRNLSLYAIPAVFITAFIPHTIKVILLGKRFDNSNPRGSLQLSEKDTPWFKDTINRLGAMHVNGMETLPLFFTTVLAGNFARLPARTLSIYSLGFLGSRVLYNWIYFAQRTAMGGNARSAVYFAGLFSSFLYPYQERQQGV</sequence>
<accession>A0ACC2W2G4</accession>
<keyword evidence="2" id="KW-1185">Reference proteome</keyword>
<dbReference type="EMBL" id="JASBWS010000046">
    <property type="protein sequence ID" value="KAJ9105878.1"/>
    <property type="molecule type" value="Genomic_DNA"/>
</dbReference>
<reference evidence="1" key="1">
    <citation type="submission" date="2023-04" db="EMBL/GenBank/DDBJ databases">
        <title>Draft Genome sequencing of Naganishia species isolated from polar environments using Oxford Nanopore Technology.</title>
        <authorList>
            <person name="Leo P."/>
            <person name="Venkateswaran K."/>
        </authorList>
    </citation>
    <scope>NUCLEOTIDE SEQUENCE</scope>
    <source>
        <strain evidence="1">MNA-CCFEE 5262</strain>
    </source>
</reference>
<evidence type="ECO:0000313" key="1">
    <source>
        <dbReference type="EMBL" id="KAJ9105878.1"/>
    </source>
</evidence>
<protein>
    <submittedName>
        <fullName evidence="1">Uncharacterized protein</fullName>
    </submittedName>
</protein>
<name>A0ACC2W2G4_9TREE</name>